<comment type="cofactor">
    <cofactor evidence="15">
        <name>Mg(2+)</name>
        <dbReference type="ChEBI" id="CHEBI:18420"/>
    </cofactor>
    <text evidence="15">Binds 2 magnesium ions per subunit.</text>
</comment>
<dbReference type="GO" id="GO:0005829">
    <property type="term" value="C:cytosol"/>
    <property type="evidence" value="ECO:0007669"/>
    <property type="project" value="TreeGrafter"/>
</dbReference>
<dbReference type="NCBIfam" id="NF002677">
    <property type="entry name" value="PRK02406.1"/>
    <property type="match status" value="1"/>
</dbReference>
<dbReference type="InterPro" id="IPR036775">
    <property type="entry name" value="DNA_pol_Y-fam_lit_finger_sf"/>
</dbReference>
<evidence type="ECO:0000313" key="18">
    <source>
        <dbReference type="Proteomes" id="UP000616608"/>
    </source>
</evidence>
<evidence type="ECO:0000259" key="16">
    <source>
        <dbReference type="PROSITE" id="PS50173"/>
    </source>
</evidence>
<dbReference type="AlphaFoldDB" id="A0A917GAM9"/>
<proteinExistence type="inferred from homology"/>
<evidence type="ECO:0000256" key="5">
    <source>
        <dbReference type="ARBA" id="ARBA00022679"/>
    </source>
</evidence>
<evidence type="ECO:0000313" key="17">
    <source>
        <dbReference type="EMBL" id="GGG33686.1"/>
    </source>
</evidence>
<feature type="domain" description="UmuC" evidence="16">
    <location>
        <begin position="6"/>
        <end position="187"/>
    </location>
</feature>
<keyword evidence="9 15" id="KW-0227">DNA damage</keyword>
<dbReference type="InterPro" id="IPR017961">
    <property type="entry name" value="DNA_pol_Y-fam_little_finger"/>
</dbReference>
<dbReference type="Pfam" id="PF11798">
    <property type="entry name" value="IMS_HHH"/>
    <property type="match status" value="1"/>
</dbReference>
<dbReference type="HAMAP" id="MF_01113">
    <property type="entry name" value="DNApol_IV"/>
    <property type="match status" value="1"/>
</dbReference>
<dbReference type="PANTHER" id="PTHR11076">
    <property type="entry name" value="DNA REPAIR POLYMERASE UMUC / TRANSFERASE FAMILY MEMBER"/>
    <property type="match status" value="1"/>
</dbReference>
<evidence type="ECO:0000256" key="12">
    <source>
        <dbReference type="ARBA" id="ARBA00023125"/>
    </source>
</evidence>
<keyword evidence="11 15" id="KW-0239">DNA-directed DNA polymerase</keyword>
<keyword evidence="5 15" id="KW-0808">Transferase</keyword>
<evidence type="ECO:0000256" key="6">
    <source>
        <dbReference type="ARBA" id="ARBA00022695"/>
    </source>
</evidence>
<keyword evidence="10 15" id="KW-0460">Magnesium</keyword>
<keyword evidence="12 15" id="KW-0238">DNA-binding</keyword>
<dbReference type="GO" id="GO:0009432">
    <property type="term" value="P:SOS response"/>
    <property type="evidence" value="ECO:0007669"/>
    <property type="project" value="TreeGrafter"/>
</dbReference>
<evidence type="ECO:0000256" key="1">
    <source>
        <dbReference type="ARBA" id="ARBA00004496"/>
    </source>
</evidence>
<dbReference type="Pfam" id="PF11799">
    <property type="entry name" value="IMS_C"/>
    <property type="match status" value="1"/>
</dbReference>
<feature type="active site" evidence="15">
    <location>
        <position position="106"/>
    </location>
</feature>
<keyword evidence="8 15" id="KW-0479">Metal-binding</keyword>
<dbReference type="EMBL" id="BMJT01000016">
    <property type="protein sequence ID" value="GGG33686.1"/>
    <property type="molecule type" value="Genomic_DNA"/>
</dbReference>
<feature type="binding site" evidence="15">
    <location>
        <position position="10"/>
    </location>
    <ligand>
        <name>Mg(2+)</name>
        <dbReference type="ChEBI" id="CHEBI:18420"/>
    </ligand>
</feature>
<keyword evidence="13 15" id="KW-0234">DNA repair</keyword>
<reference evidence="17" key="2">
    <citation type="submission" date="2020-09" db="EMBL/GenBank/DDBJ databases">
        <authorList>
            <person name="Sun Q."/>
            <person name="Zhou Y."/>
        </authorList>
    </citation>
    <scope>NUCLEOTIDE SEQUENCE</scope>
    <source>
        <strain evidence="17">CGMCC 1.15760</strain>
    </source>
</reference>
<dbReference type="Proteomes" id="UP000616608">
    <property type="component" value="Unassembled WGS sequence"/>
</dbReference>
<keyword evidence="4 15" id="KW-0963">Cytoplasm</keyword>
<keyword evidence="7 15" id="KW-0235">DNA replication</keyword>
<comment type="subunit">
    <text evidence="15">Monomer.</text>
</comment>
<evidence type="ECO:0000256" key="4">
    <source>
        <dbReference type="ARBA" id="ARBA00022490"/>
    </source>
</evidence>
<reference evidence="17" key="1">
    <citation type="journal article" date="2014" name="Int. J. Syst. Evol. Microbiol.">
        <title>Complete genome sequence of Corynebacterium casei LMG S-19264T (=DSM 44701T), isolated from a smear-ripened cheese.</title>
        <authorList>
            <consortium name="US DOE Joint Genome Institute (JGI-PGF)"/>
            <person name="Walter F."/>
            <person name="Albersmeier A."/>
            <person name="Kalinowski J."/>
            <person name="Ruckert C."/>
        </authorList>
    </citation>
    <scope>NUCLEOTIDE SEQUENCE</scope>
    <source>
        <strain evidence="17">CGMCC 1.15760</strain>
    </source>
</reference>
<dbReference type="NCBIfam" id="NF010731">
    <property type="entry name" value="PRK14133.1"/>
    <property type="match status" value="1"/>
</dbReference>
<keyword evidence="6 15" id="KW-0548">Nucleotidyltransferase</keyword>
<dbReference type="InterPro" id="IPR022880">
    <property type="entry name" value="DNApol_IV"/>
</dbReference>
<comment type="subcellular location">
    <subcellularLocation>
        <location evidence="1 15">Cytoplasm</location>
    </subcellularLocation>
</comment>
<evidence type="ECO:0000256" key="2">
    <source>
        <dbReference type="ARBA" id="ARBA00010945"/>
    </source>
</evidence>
<evidence type="ECO:0000256" key="10">
    <source>
        <dbReference type="ARBA" id="ARBA00022842"/>
    </source>
</evidence>
<accession>A0A917GAM9</accession>
<dbReference type="SUPFAM" id="SSF56672">
    <property type="entry name" value="DNA/RNA polymerases"/>
    <property type="match status" value="1"/>
</dbReference>
<dbReference type="PROSITE" id="PS50173">
    <property type="entry name" value="UMUC"/>
    <property type="match status" value="1"/>
</dbReference>
<keyword evidence="18" id="KW-1185">Reference proteome</keyword>
<comment type="similarity">
    <text evidence="2 15">Belongs to the DNA polymerase type-Y family.</text>
</comment>
<dbReference type="FunFam" id="3.40.1170.60:FF:000001">
    <property type="entry name" value="DNA polymerase IV"/>
    <property type="match status" value="1"/>
</dbReference>
<dbReference type="RefSeq" id="WP_188615937.1">
    <property type="nucleotide sequence ID" value="NZ_BMJT01000016.1"/>
</dbReference>
<dbReference type="SUPFAM" id="SSF100879">
    <property type="entry name" value="Lesion bypass DNA polymerase (Y-family), little finger domain"/>
    <property type="match status" value="1"/>
</dbReference>
<comment type="function">
    <text evidence="15">Poorly processive, error-prone DNA polymerase involved in untargeted mutagenesis. Copies undamaged DNA at stalled replication forks, which arise in vivo from mismatched or misaligned primer ends. These misaligned primers can be extended by PolIV. Exhibits no 3'-5' exonuclease (proofreading) activity. May be involved in translesional synthesis, in conjunction with the beta clamp from PolIII.</text>
</comment>
<dbReference type="InterPro" id="IPR043128">
    <property type="entry name" value="Rev_trsase/Diguanyl_cyclase"/>
</dbReference>
<dbReference type="InterPro" id="IPR024728">
    <property type="entry name" value="PolY_HhH_motif"/>
</dbReference>
<dbReference type="GO" id="GO:0003684">
    <property type="term" value="F:damaged DNA binding"/>
    <property type="evidence" value="ECO:0007669"/>
    <property type="project" value="InterPro"/>
</dbReference>
<evidence type="ECO:0000256" key="11">
    <source>
        <dbReference type="ARBA" id="ARBA00022932"/>
    </source>
</evidence>
<dbReference type="Pfam" id="PF00817">
    <property type="entry name" value="IMS"/>
    <property type="match status" value="1"/>
</dbReference>
<evidence type="ECO:0000256" key="7">
    <source>
        <dbReference type="ARBA" id="ARBA00022705"/>
    </source>
</evidence>
<dbReference type="Gene3D" id="3.30.70.270">
    <property type="match status" value="1"/>
</dbReference>
<dbReference type="InterPro" id="IPR043502">
    <property type="entry name" value="DNA/RNA_pol_sf"/>
</dbReference>
<evidence type="ECO:0000256" key="3">
    <source>
        <dbReference type="ARBA" id="ARBA00022457"/>
    </source>
</evidence>
<evidence type="ECO:0000256" key="14">
    <source>
        <dbReference type="ARBA" id="ARBA00049244"/>
    </source>
</evidence>
<feature type="binding site" evidence="15">
    <location>
        <position position="105"/>
    </location>
    <ligand>
        <name>Mg(2+)</name>
        <dbReference type="ChEBI" id="CHEBI:18420"/>
    </ligand>
</feature>
<comment type="caution">
    <text evidence="17">The sequence shown here is derived from an EMBL/GenBank/DDBJ whole genome shotgun (WGS) entry which is preliminary data.</text>
</comment>
<name>A0A917GAM9_9BACI</name>
<evidence type="ECO:0000256" key="8">
    <source>
        <dbReference type="ARBA" id="ARBA00022723"/>
    </source>
</evidence>
<dbReference type="GO" id="GO:0006281">
    <property type="term" value="P:DNA repair"/>
    <property type="evidence" value="ECO:0007669"/>
    <property type="project" value="UniProtKB-UniRule"/>
</dbReference>
<evidence type="ECO:0000256" key="9">
    <source>
        <dbReference type="ARBA" id="ARBA00022763"/>
    </source>
</evidence>
<evidence type="ECO:0000256" key="13">
    <source>
        <dbReference type="ARBA" id="ARBA00023204"/>
    </source>
</evidence>
<dbReference type="GO" id="GO:0003887">
    <property type="term" value="F:DNA-directed DNA polymerase activity"/>
    <property type="evidence" value="ECO:0007669"/>
    <property type="project" value="UniProtKB-UniRule"/>
</dbReference>
<evidence type="ECO:0000256" key="15">
    <source>
        <dbReference type="HAMAP-Rule" id="MF_01113"/>
    </source>
</evidence>
<dbReference type="PANTHER" id="PTHR11076:SF33">
    <property type="entry name" value="DNA POLYMERASE KAPPA"/>
    <property type="match status" value="1"/>
</dbReference>
<dbReference type="GO" id="GO:0006261">
    <property type="term" value="P:DNA-templated DNA replication"/>
    <property type="evidence" value="ECO:0007669"/>
    <property type="project" value="UniProtKB-UniRule"/>
</dbReference>
<dbReference type="Gene3D" id="3.30.1490.100">
    <property type="entry name" value="DNA polymerase, Y-family, little finger domain"/>
    <property type="match status" value="1"/>
</dbReference>
<protein>
    <recommendedName>
        <fullName evidence="15">DNA polymerase IV</fullName>
        <shortName evidence="15">Pol IV</shortName>
        <ecNumber evidence="15">2.7.7.7</ecNumber>
    </recommendedName>
</protein>
<dbReference type="CDD" id="cd03586">
    <property type="entry name" value="PolY_Pol_IV_kappa"/>
    <property type="match status" value="1"/>
</dbReference>
<dbReference type="InterPro" id="IPR050116">
    <property type="entry name" value="DNA_polymerase-Y"/>
</dbReference>
<dbReference type="GO" id="GO:0000287">
    <property type="term" value="F:magnesium ion binding"/>
    <property type="evidence" value="ECO:0007669"/>
    <property type="project" value="UniProtKB-UniRule"/>
</dbReference>
<dbReference type="Gene3D" id="1.10.150.20">
    <property type="entry name" value="5' to 3' exonuclease, C-terminal subdomain"/>
    <property type="match status" value="1"/>
</dbReference>
<dbReference type="InterPro" id="IPR001126">
    <property type="entry name" value="UmuC"/>
</dbReference>
<sequence>MSTRKIIHIDMDAFYSSIEQRDNPSLKGKPVVIARDTKERGVVTTCSYEARKYGIYSSMPTYMARKLCPHAIFIPPRLDYYKKVSQEIMEIYRRYTDVIEPIAFDEAFLDVTTNYFGTPSATIIAKDLQRTIYREIGITSSAGVSYNKFLSKIASDVQKPCGLTVVPPDKAAEFIKELPISKFFGVGKVTEKKMNELGIYTGEDLLKWSEADLIRYFNKRGYLLYRNVRGQDDSPVVSERKRKSMGKEFTFHEDVNDEEVIFLKLRELTNILSGNLNKQHLQGSVIKLKVRYGDFSSVTKQKSRNVRDPLEIYNVAIELWDSLESRDPIRNIGIYVSHLHEEVVEEEGFL</sequence>
<dbReference type="Gene3D" id="3.40.1170.60">
    <property type="match status" value="1"/>
</dbReference>
<keyword evidence="3 15" id="KW-0515">Mutator protein</keyword>
<dbReference type="GO" id="GO:0042276">
    <property type="term" value="P:error-prone translesion synthesis"/>
    <property type="evidence" value="ECO:0007669"/>
    <property type="project" value="TreeGrafter"/>
</dbReference>
<organism evidence="17 18">
    <name type="scientific">Lysinibacillus alkalisoli</name>
    <dbReference type="NCBI Taxonomy" id="1911548"/>
    <lineage>
        <taxon>Bacteria</taxon>
        <taxon>Bacillati</taxon>
        <taxon>Bacillota</taxon>
        <taxon>Bacilli</taxon>
        <taxon>Bacillales</taxon>
        <taxon>Bacillaceae</taxon>
        <taxon>Lysinibacillus</taxon>
    </lineage>
</organism>
<gene>
    <name evidence="15 17" type="primary">dinB</name>
    <name evidence="17" type="ORF">GCM10007425_30490</name>
</gene>
<comment type="catalytic activity">
    <reaction evidence="14 15">
        <text>DNA(n) + a 2'-deoxyribonucleoside 5'-triphosphate = DNA(n+1) + diphosphate</text>
        <dbReference type="Rhea" id="RHEA:22508"/>
        <dbReference type="Rhea" id="RHEA-COMP:17339"/>
        <dbReference type="Rhea" id="RHEA-COMP:17340"/>
        <dbReference type="ChEBI" id="CHEBI:33019"/>
        <dbReference type="ChEBI" id="CHEBI:61560"/>
        <dbReference type="ChEBI" id="CHEBI:173112"/>
        <dbReference type="EC" id="2.7.7.7"/>
    </reaction>
</comment>
<feature type="site" description="Substrate discrimination" evidence="15">
    <location>
        <position position="15"/>
    </location>
</feature>
<dbReference type="EC" id="2.7.7.7" evidence="15"/>